<proteinExistence type="predicted"/>
<keyword evidence="2" id="KW-1185">Reference proteome</keyword>
<comment type="caution">
    <text evidence="1">The sequence shown here is derived from an EMBL/GenBank/DDBJ whole genome shotgun (WGS) entry which is preliminary data.</text>
</comment>
<dbReference type="Proteomes" id="UP001457282">
    <property type="component" value="Unassembled WGS sequence"/>
</dbReference>
<organism evidence="1 2">
    <name type="scientific">Rubus argutus</name>
    <name type="common">Southern blackberry</name>
    <dbReference type="NCBI Taxonomy" id="59490"/>
    <lineage>
        <taxon>Eukaryota</taxon>
        <taxon>Viridiplantae</taxon>
        <taxon>Streptophyta</taxon>
        <taxon>Embryophyta</taxon>
        <taxon>Tracheophyta</taxon>
        <taxon>Spermatophyta</taxon>
        <taxon>Magnoliopsida</taxon>
        <taxon>eudicotyledons</taxon>
        <taxon>Gunneridae</taxon>
        <taxon>Pentapetalae</taxon>
        <taxon>rosids</taxon>
        <taxon>fabids</taxon>
        <taxon>Rosales</taxon>
        <taxon>Rosaceae</taxon>
        <taxon>Rosoideae</taxon>
        <taxon>Rosoideae incertae sedis</taxon>
        <taxon>Rubus</taxon>
    </lineage>
</organism>
<dbReference type="EMBL" id="JBEDUW010000002">
    <property type="protein sequence ID" value="KAK9942509.1"/>
    <property type="molecule type" value="Genomic_DNA"/>
</dbReference>
<reference evidence="1 2" key="1">
    <citation type="journal article" date="2023" name="G3 (Bethesda)">
        <title>A chromosome-length genome assembly and annotation of blackberry (Rubus argutus, cv. 'Hillquist').</title>
        <authorList>
            <person name="Bruna T."/>
            <person name="Aryal R."/>
            <person name="Dudchenko O."/>
            <person name="Sargent D.J."/>
            <person name="Mead D."/>
            <person name="Buti M."/>
            <person name="Cavallini A."/>
            <person name="Hytonen T."/>
            <person name="Andres J."/>
            <person name="Pham M."/>
            <person name="Weisz D."/>
            <person name="Mascagni F."/>
            <person name="Usai G."/>
            <person name="Natali L."/>
            <person name="Bassil N."/>
            <person name="Fernandez G.E."/>
            <person name="Lomsadze A."/>
            <person name="Armour M."/>
            <person name="Olukolu B."/>
            <person name="Poorten T."/>
            <person name="Britton C."/>
            <person name="Davik J."/>
            <person name="Ashrafi H."/>
            <person name="Aiden E.L."/>
            <person name="Borodovsky M."/>
            <person name="Worthington M."/>
        </authorList>
    </citation>
    <scope>NUCLEOTIDE SEQUENCE [LARGE SCALE GENOMIC DNA]</scope>
    <source>
        <strain evidence="1">PI 553951</strain>
    </source>
</reference>
<evidence type="ECO:0000313" key="1">
    <source>
        <dbReference type="EMBL" id="KAK9942509.1"/>
    </source>
</evidence>
<accession>A0AAW1Y2W8</accession>
<name>A0AAW1Y2W8_RUBAR</name>
<dbReference type="AlphaFoldDB" id="A0AAW1Y2W8"/>
<evidence type="ECO:0000313" key="2">
    <source>
        <dbReference type="Proteomes" id="UP001457282"/>
    </source>
</evidence>
<sequence>MAQFRGEARAGLEVRDGDLSKGDAGETKKTLVVMAMVWNLQQRTEICGAGAAAVVMVELEGRSGLGSRREESGGGFEHSRVEHWLGQACGGKENGQLGLLVLLVRL</sequence>
<gene>
    <name evidence="1" type="ORF">M0R45_008171</name>
</gene>
<protein>
    <submittedName>
        <fullName evidence="1">Uncharacterized protein</fullName>
    </submittedName>
</protein>